<evidence type="ECO:0000256" key="4">
    <source>
        <dbReference type="ARBA" id="ARBA00023015"/>
    </source>
</evidence>
<dbReference type="Pfam" id="PF00172">
    <property type="entry name" value="Zn_clus"/>
    <property type="match status" value="1"/>
</dbReference>
<dbReference type="GO" id="GO:0005634">
    <property type="term" value="C:nucleus"/>
    <property type="evidence" value="ECO:0007669"/>
    <property type="project" value="UniProtKB-SubCell"/>
</dbReference>
<dbReference type="Gene3D" id="4.10.240.10">
    <property type="entry name" value="Zn(2)-C6 fungal-type DNA-binding domain"/>
    <property type="match status" value="1"/>
</dbReference>
<dbReference type="PANTHER" id="PTHR31313:SF81">
    <property type="entry name" value="TY1 ENHANCER ACTIVATOR"/>
    <property type="match status" value="1"/>
</dbReference>
<feature type="domain" description="Zn(2)-C6 fungal-type" evidence="9">
    <location>
        <begin position="70"/>
        <end position="99"/>
    </location>
</feature>
<dbReference type="InterPro" id="IPR036864">
    <property type="entry name" value="Zn2-C6_fun-type_DNA-bd_sf"/>
</dbReference>
<evidence type="ECO:0000313" key="10">
    <source>
        <dbReference type="EMBL" id="KIX94125.1"/>
    </source>
</evidence>
<evidence type="ECO:0000256" key="3">
    <source>
        <dbReference type="ARBA" id="ARBA00022833"/>
    </source>
</evidence>
<keyword evidence="2" id="KW-0479">Metal-binding</keyword>
<dbReference type="PROSITE" id="PS50048">
    <property type="entry name" value="ZN2_CY6_FUNGAL_2"/>
    <property type="match status" value="1"/>
</dbReference>
<proteinExistence type="predicted"/>
<dbReference type="GeneID" id="27715897"/>
<keyword evidence="4" id="KW-0805">Transcription regulation</keyword>
<dbReference type="GO" id="GO:0003677">
    <property type="term" value="F:DNA binding"/>
    <property type="evidence" value="ECO:0007669"/>
    <property type="project" value="UniProtKB-KW"/>
</dbReference>
<keyword evidence="3" id="KW-0862">Zinc</keyword>
<dbReference type="SUPFAM" id="SSF57701">
    <property type="entry name" value="Zn2/Cys6 DNA-binding domain"/>
    <property type="match status" value="1"/>
</dbReference>
<dbReference type="Proteomes" id="UP000053411">
    <property type="component" value="Unassembled WGS sequence"/>
</dbReference>
<dbReference type="GO" id="GO:0008270">
    <property type="term" value="F:zinc ion binding"/>
    <property type="evidence" value="ECO:0007669"/>
    <property type="project" value="InterPro"/>
</dbReference>
<dbReference type="CDD" id="cd00067">
    <property type="entry name" value="GAL4"/>
    <property type="match status" value="1"/>
</dbReference>
<dbReference type="InterPro" id="IPR001138">
    <property type="entry name" value="Zn2Cys6_DnaBD"/>
</dbReference>
<protein>
    <recommendedName>
        <fullName evidence="9">Zn(2)-C6 fungal-type domain-containing protein</fullName>
    </recommendedName>
</protein>
<dbReference type="RefSeq" id="XP_016628248.1">
    <property type="nucleotide sequence ID" value="XM_016780645.1"/>
</dbReference>
<evidence type="ECO:0000313" key="11">
    <source>
        <dbReference type="Proteomes" id="UP000053411"/>
    </source>
</evidence>
<dbReference type="PROSITE" id="PS00463">
    <property type="entry name" value="ZN2_CY6_FUNGAL_1"/>
    <property type="match status" value="1"/>
</dbReference>
<evidence type="ECO:0000256" key="6">
    <source>
        <dbReference type="ARBA" id="ARBA00023163"/>
    </source>
</evidence>
<comment type="subcellular location">
    <subcellularLocation>
        <location evidence="1">Nucleus</location>
    </subcellularLocation>
</comment>
<sequence>MSVSPTSLLPAISDFTSRQDKPAERLGSSFTSVASRPLLPRLHHLTTPAFLGVVTTRKHVKRARTNVTIACDGCKQARAKCDGKRPCQRCMRKSEGCKYDHGQDRRQHRGSQEAIQSLTARLVRYQRFVYYLRKSPRGDAHCSLQRLRSPSGEEVTEEDHKSPPVADVDSTAAVQDLVETEQDLLTAPDMQDPAALVAWIRHDLDLLALQASLPKEHSSGLDEREMPDPTIDPTIDPRIDRADFTVQRLLC</sequence>
<dbReference type="EMBL" id="KN848089">
    <property type="protein sequence ID" value="KIX94125.1"/>
    <property type="molecule type" value="Genomic_DNA"/>
</dbReference>
<evidence type="ECO:0000256" key="1">
    <source>
        <dbReference type="ARBA" id="ARBA00004123"/>
    </source>
</evidence>
<dbReference type="InterPro" id="IPR051615">
    <property type="entry name" value="Transcr_Regulatory_Elem"/>
</dbReference>
<dbReference type="STRING" id="1442371.A0A0D2GWZ3"/>
<dbReference type="GO" id="GO:0000981">
    <property type="term" value="F:DNA-binding transcription factor activity, RNA polymerase II-specific"/>
    <property type="evidence" value="ECO:0007669"/>
    <property type="project" value="InterPro"/>
</dbReference>
<reference evidence="10 11" key="1">
    <citation type="submission" date="2015-01" db="EMBL/GenBank/DDBJ databases">
        <title>The Genome Sequence of Fonsecaea multimorphosa CBS 102226.</title>
        <authorList>
            <consortium name="The Broad Institute Genomics Platform"/>
            <person name="Cuomo C."/>
            <person name="de Hoog S."/>
            <person name="Gorbushina A."/>
            <person name="Stielow B."/>
            <person name="Teixiera M."/>
            <person name="Abouelleil A."/>
            <person name="Chapman S.B."/>
            <person name="Priest M."/>
            <person name="Young S.K."/>
            <person name="Wortman J."/>
            <person name="Nusbaum C."/>
            <person name="Birren B."/>
        </authorList>
    </citation>
    <scope>NUCLEOTIDE SEQUENCE [LARGE SCALE GENOMIC DNA]</scope>
    <source>
        <strain evidence="10 11">CBS 102226</strain>
    </source>
</reference>
<feature type="compositionally biased region" description="Basic and acidic residues" evidence="8">
    <location>
        <begin position="217"/>
        <end position="227"/>
    </location>
</feature>
<keyword evidence="6" id="KW-0804">Transcription</keyword>
<feature type="region of interest" description="Disordered" evidence="8">
    <location>
        <begin position="217"/>
        <end position="236"/>
    </location>
</feature>
<dbReference type="SMART" id="SM00066">
    <property type="entry name" value="GAL4"/>
    <property type="match status" value="1"/>
</dbReference>
<keyword evidence="11" id="KW-1185">Reference proteome</keyword>
<gene>
    <name evidence="10" type="ORF">Z520_10151</name>
</gene>
<keyword evidence="5" id="KW-0238">DNA-binding</keyword>
<evidence type="ECO:0000256" key="7">
    <source>
        <dbReference type="ARBA" id="ARBA00023242"/>
    </source>
</evidence>
<dbReference type="AlphaFoldDB" id="A0A0D2GWZ3"/>
<name>A0A0D2GWZ3_9EURO</name>
<accession>A0A0D2GWZ3</accession>
<dbReference type="PANTHER" id="PTHR31313">
    <property type="entry name" value="TY1 ENHANCER ACTIVATOR"/>
    <property type="match status" value="1"/>
</dbReference>
<evidence type="ECO:0000256" key="8">
    <source>
        <dbReference type="SAM" id="MobiDB-lite"/>
    </source>
</evidence>
<evidence type="ECO:0000256" key="5">
    <source>
        <dbReference type="ARBA" id="ARBA00023125"/>
    </source>
</evidence>
<organism evidence="10 11">
    <name type="scientific">Fonsecaea multimorphosa CBS 102226</name>
    <dbReference type="NCBI Taxonomy" id="1442371"/>
    <lineage>
        <taxon>Eukaryota</taxon>
        <taxon>Fungi</taxon>
        <taxon>Dikarya</taxon>
        <taxon>Ascomycota</taxon>
        <taxon>Pezizomycotina</taxon>
        <taxon>Eurotiomycetes</taxon>
        <taxon>Chaetothyriomycetidae</taxon>
        <taxon>Chaetothyriales</taxon>
        <taxon>Herpotrichiellaceae</taxon>
        <taxon>Fonsecaea</taxon>
    </lineage>
</organism>
<feature type="region of interest" description="Disordered" evidence="8">
    <location>
        <begin position="142"/>
        <end position="168"/>
    </location>
</feature>
<feature type="region of interest" description="Disordered" evidence="8">
    <location>
        <begin position="1"/>
        <end position="25"/>
    </location>
</feature>
<dbReference type="OrthoDB" id="3364175at2759"/>
<evidence type="ECO:0000259" key="9">
    <source>
        <dbReference type="PROSITE" id="PS50048"/>
    </source>
</evidence>
<evidence type="ECO:0000256" key="2">
    <source>
        <dbReference type="ARBA" id="ARBA00022723"/>
    </source>
</evidence>
<keyword evidence="7" id="KW-0539">Nucleus</keyword>
<dbReference type="VEuPathDB" id="FungiDB:Z520_10151"/>